<keyword evidence="2" id="KW-1185">Reference proteome</keyword>
<evidence type="ECO:0000313" key="2">
    <source>
        <dbReference type="Proteomes" id="UP000033188"/>
    </source>
</evidence>
<dbReference type="RefSeq" id="XP_012767928.1">
    <property type="nucleotide sequence ID" value="XM_012912474.1"/>
</dbReference>
<protein>
    <submittedName>
        <fullName evidence="1">Uncharacterized protein</fullName>
    </submittedName>
</protein>
<sequence length="82" mass="9562">MIAKTIKAITHQYIVIRWYLKTIIGQSHNVQGLDPLDFELCLISEEKTFNICIDAPFCNAKDTPSFRIMLVKFQQEFKHCSK</sequence>
<accession>A0A061D6W6</accession>
<dbReference type="EMBL" id="LK391708">
    <property type="protein sequence ID" value="CDR95742.1"/>
    <property type="molecule type" value="Genomic_DNA"/>
</dbReference>
<reference evidence="2" key="1">
    <citation type="submission" date="2014-06" db="EMBL/GenBank/DDBJ databases">
        <authorList>
            <person name="Aslett M."/>
            <person name="De Silva N."/>
        </authorList>
    </citation>
    <scope>NUCLEOTIDE SEQUENCE [LARGE SCALE GENOMIC DNA]</scope>
    <source>
        <strain evidence="2">Bond</strain>
    </source>
</reference>
<gene>
    <name evidence="1" type="ORF">BBBOND_0208960</name>
</gene>
<evidence type="ECO:0000313" key="1">
    <source>
        <dbReference type="EMBL" id="CDR95742.1"/>
    </source>
</evidence>
<dbReference type="GeneID" id="24564283"/>
<dbReference type="Proteomes" id="UP000033188">
    <property type="component" value="Chromosome 2"/>
</dbReference>
<proteinExistence type="predicted"/>
<dbReference type="KEGG" id="bbig:BBBOND_0208960"/>
<name>A0A061D6W6_BABBI</name>
<dbReference type="VEuPathDB" id="PiroplasmaDB:BBBOND_0208960"/>
<dbReference type="AlphaFoldDB" id="A0A061D6W6"/>
<organism evidence="1 2">
    <name type="scientific">Babesia bigemina</name>
    <dbReference type="NCBI Taxonomy" id="5866"/>
    <lineage>
        <taxon>Eukaryota</taxon>
        <taxon>Sar</taxon>
        <taxon>Alveolata</taxon>
        <taxon>Apicomplexa</taxon>
        <taxon>Aconoidasida</taxon>
        <taxon>Piroplasmida</taxon>
        <taxon>Babesiidae</taxon>
        <taxon>Babesia</taxon>
    </lineage>
</organism>